<comment type="caution">
    <text evidence="1">The sequence shown here is derived from an EMBL/GenBank/DDBJ whole genome shotgun (WGS) entry which is preliminary data.</text>
</comment>
<dbReference type="AlphaFoldDB" id="A0A9W6PQL9"/>
<protein>
    <submittedName>
        <fullName evidence="1">Uncharacterized protein</fullName>
    </submittedName>
</protein>
<evidence type="ECO:0000313" key="2">
    <source>
        <dbReference type="Proteomes" id="UP001165143"/>
    </source>
</evidence>
<name>A0A9W6PQL9_9ACTN</name>
<reference evidence="1" key="1">
    <citation type="submission" date="2023-02" db="EMBL/GenBank/DDBJ databases">
        <title>Kitasatospora phosalacinea NBRC 14362.</title>
        <authorList>
            <person name="Ichikawa N."/>
            <person name="Sato H."/>
            <person name="Tonouchi N."/>
        </authorList>
    </citation>
    <scope>NUCLEOTIDE SEQUENCE</scope>
    <source>
        <strain evidence="1">NBRC 14362</strain>
    </source>
</reference>
<gene>
    <name evidence="1" type="ORF">Kpho01_75400</name>
</gene>
<sequence>MLMPRERSDAAADVPSPRVPVVEELTNRVRSAVRVPDPTGVLASYERTGGTGMRIGTLRPVDRIADTGSAARARRLRDHAEGQVLRTIPGARANGRPDPCHVLLAIGLSRHRRPRHARARARARAR</sequence>
<proteinExistence type="predicted"/>
<accession>A0A9W6PQL9</accession>
<dbReference type="Proteomes" id="UP001165143">
    <property type="component" value="Unassembled WGS sequence"/>
</dbReference>
<evidence type="ECO:0000313" key="1">
    <source>
        <dbReference type="EMBL" id="GLW59530.1"/>
    </source>
</evidence>
<dbReference type="EMBL" id="BSRX01000090">
    <property type="protein sequence ID" value="GLW59530.1"/>
    <property type="molecule type" value="Genomic_DNA"/>
</dbReference>
<organism evidence="1 2">
    <name type="scientific">Kitasatospora phosalacinea</name>
    <dbReference type="NCBI Taxonomy" id="2065"/>
    <lineage>
        <taxon>Bacteria</taxon>
        <taxon>Bacillati</taxon>
        <taxon>Actinomycetota</taxon>
        <taxon>Actinomycetes</taxon>
        <taxon>Kitasatosporales</taxon>
        <taxon>Streptomycetaceae</taxon>
        <taxon>Kitasatospora</taxon>
    </lineage>
</organism>